<gene>
    <name evidence="2" type="ORF">H4O21_19285</name>
</gene>
<proteinExistence type="predicted"/>
<evidence type="ECO:0000256" key="1">
    <source>
        <dbReference type="SAM" id="Phobius"/>
    </source>
</evidence>
<dbReference type="AlphaFoldDB" id="A0A839ITU2"/>
<organism evidence="2 3">
    <name type="scientific">Oceanospirillum sediminis</name>
    <dbReference type="NCBI Taxonomy" id="2760088"/>
    <lineage>
        <taxon>Bacteria</taxon>
        <taxon>Pseudomonadati</taxon>
        <taxon>Pseudomonadota</taxon>
        <taxon>Gammaproteobacteria</taxon>
        <taxon>Oceanospirillales</taxon>
        <taxon>Oceanospirillaceae</taxon>
        <taxon>Oceanospirillum</taxon>
    </lineage>
</organism>
<keyword evidence="1" id="KW-0812">Transmembrane</keyword>
<comment type="caution">
    <text evidence="2">The sequence shown here is derived from an EMBL/GenBank/DDBJ whole genome shotgun (WGS) entry which is preliminary data.</text>
</comment>
<dbReference type="RefSeq" id="WP_182810523.1">
    <property type="nucleotide sequence ID" value="NZ_JACJFM010000034.1"/>
</dbReference>
<name>A0A839ITU2_9GAMM</name>
<keyword evidence="3" id="KW-1185">Reference proteome</keyword>
<reference evidence="2 3" key="1">
    <citation type="submission" date="2020-08" db="EMBL/GenBank/DDBJ databases">
        <title>Oceanospirillum sp. nov. isolated from marine sediment.</title>
        <authorList>
            <person name="Ji X."/>
        </authorList>
    </citation>
    <scope>NUCLEOTIDE SEQUENCE [LARGE SCALE GENOMIC DNA]</scope>
    <source>
        <strain evidence="2 3">D5</strain>
    </source>
</reference>
<feature type="transmembrane region" description="Helical" evidence="1">
    <location>
        <begin position="60"/>
        <end position="88"/>
    </location>
</feature>
<evidence type="ECO:0000313" key="2">
    <source>
        <dbReference type="EMBL" id="MBB1488755.1"/>
    </source>
</evidence>
<evidence type="ECO:0000313" key="3">
    <source>
        <dbReference type="Proteomes" id="UP000565262"/>
    </source>
</evidence>
<dbReference type="EMBL" id="JACJFM010000034">
    <property type="protein sequence ID" value="MBB1488755.1"/>
    <property type="molecule type" value="Genomic_DNA"/>
</dbReference>
<keyword evidence="1" id="KW-0472">Membrane</keyword>
<accession>A0A839ITU2</accession>
<sequence length="94" mass="10386">MKKPLLGILISVIFAMAPLLLTALATLIADANGCRLHEGFTYPCEVSGYDIGELLHRLGILFWFAFFTIPVGALACVGCIIWLAVIFFRQKKNK</sequence>
<keyword evidence="1" id="KW-1133">Transmembrane helix</keyword>
<protein>
    <submittedName>
        <fullName evidence="2">Uncharacterized protein</fullName>
    </submittedName>
</protein>
<dbReference type="Proteomes" id="UP000565262">
    <property type="component" value="Unassembled WGS sequence"/>
</dbReference>